<evidence type="ECO:0000313" key="1">
    <source>
        <dbReference type="EMBL" id="PKI71666.1"/>
    </source>
</evidence>
<accession>A0A2I0KUY6</accession>
<proteinExistence type="predicted"/>
<protein>
    <submittedName>
        <fullName evidence="1">Uncharacterized protein</fullName>
    </submittedName>
</protein>
<reference evidence="1 2" key="1">
    <citation type="submission" date="2017-11" db="EMBL/GenBank/DDBJ databases">
        <title>De-novo sequencing of pomegranate (Punica granatum L.) genome.</title>
        <authorList>
            <person name="Akparov Z."/>
            <person name="Amiraslanov A."/>
            <person name="Hajiyeva S."/>
            <person name="Abbasov M."/>
            <person name="Kaur K."/>
            <person name="Hamwieh A."/>
            <person name="Solovyev V."/>
            <person name="Salamov A."/>
            <person name="Braich B."/>
            <person name="Kosarev P."/>
            <person name="Mahmoud A."/>
            <person name="Hajiyev E."/>
            <person name="Babayeva S."/>
            <person name="Izzatullayeva V."/>
            <person name="Mammadov A."/>
            <person name="Mammadov A."/>
            <person name="Sharifova S."/>
            <person name="Ojaghi J."/>
            <person name="Eynullazada K."/>
            <person name="Bayramov B."/>
            <person name="Abdulazimova A."/>
            <person name="Shahmuradov I."/>
        </authorList>
    </citation>
    <scope>NUCLEOTIDE SEQUENCE [LARGE SCALE GENOMIC DNA]</scope>
    <source>
        <strain evidence="2">cv. AG2017</strain>
        <tissue evidence="1">Leaf</tissue>
    </source>
</reference>
<name>A0A2I0KUY6_PUNGR</name>
<gene>
    <name evidence="1" type="ORF">CRG98_007989</name>
</gene>
<evidence type="ECO:0000313" key="2">
    <source>
        <dbReference type="Proteomes" id="UP000233551"/>
    </source>
</evidence>
<comment type="caution">
    <text evidence="1">The sequence shown here is derived from an EMBL/GenBank/DDBJ whole genome shotgun (WGS) entry which is preliminary data.</text>
</comment>
<keyword evidence="2" id="KW-1185">Reference proteome</keyword>
<organism evidence="1 2">
    <name type="scientific">Punica granatum</name>
    <name type="common">Pomegranate</name>
    <dbReference type="NCBI Taxonomy" id="22663"/>
    <lineage>
        <taxon>Eukaryota</taxon>
        <taxon>Viridiplantae</taxon>
        <taxon>Streptophyta</taxon>
        <taxon>Embryophyta</taxon>
        <taxon>Tracheophyta</taxon>
        <taxon>Spermatophyta</taxon>
        <taxon>Magnoliopsida</taxon>
        <taxon>eudicotyledons</taxon>
        <taxon>Gunneridae</taxon>
        <taxon>Pentapetalae</taxon>
        <taxon>rosids</taxon>
        <taxon>malvids</taxon>
        <taxon>Myrtales</taxon>
        <taxon>Lythraceae</taxon>
        <taxon>Punica</taxon>
    </lineage>
</organism>
<dbReference type="Proteomes" id="UP000233551">
    <property type="component" value="Unassembled WGS sequence"/>
</dbReference>
<sequence>MGYIRFLHEQVQVLCSPYLQQFPSSPEPPLDYVAVGAAVDGDLYCLDCSHSCIQVAHMPNGG</sequence>
<dbReference type="EMBL" id="PGOL01000363">
    <property type="protein sequence ID" value="PKI71666.1"/>
    <property type="molecule type" value="Genomic_DNA"/>
</dbReference>
<dbReference type="AlphaFoldDB" id="A0A2I0KUY6"/>